<feature type="region of interest" description="Disordered" evidence="8">
    <location>
        <begin position="1"/>
        <end position="32"/>
    </location>
</feature>
<evidence type="ECO:0000259" key="9">
    <source>
        <dbReference type="PROSITE" id="PS50928"/>
    </source>
</evidence>
<keyword evidence="5 7" id="KW-1133">Transmembrane helix</keyword>
<dbReference type="OrthoDB" id="2063054at2"/>
<comment type="caution">
    <text evidence="10">The sequence shown here is derived from an EMBL/GenBank/DDBJ whole genome shotgun (WGS) entry which is preliminary data.</text>
</comment>
<dbReference type="CDD" id="cd06261">
    <property type="entry name" value="TM_PBP2"/>
    <property type="match status" value="1"/>
</dbReference>
<feature type="transmembrane region" description="Helical" evidence="7">
    <location>
        <begin position="186"/>
        <end position="208"/>
    </location>
</feature>
<reference evidence="10 11" key="1">
    <citation type="submission" date="2018-09" db="EMBL/GenBank/DDBJ databases">
        <title>Isolation, diversity and antifungal activity of actinobacteria from wheat.</title>
        <authorList>
            <person name="Han C."/>
        </authorList>
    </citation>
    <scope>NUCLEOTIDE SEQUENCE [LARGE SCALE GENOMIC DNA]</scope>
    <source>
        <strain evidence="10 11">NEAU-YY265</strain>
    </source>
</reference>
<sequence>MSTSVDAAVDHAEDAAAGGSRRRRPKEPTFAGERSVLSTNDRRRPGVRIGLRVLVVVVVGGLLLISGGPLLWLFKSAVSTSQDIIREPFGLWPSGIQWQNLSDAWNLVHIGRALLNTVWIALGSWFFGLLVALTGGYALSVLRPKYGPIITGAVLATLFVPGVVSLVASYLIILDVPVVERNLINTFWAVWLPAAPSAFNVLLMKRVFDRLPRDLFEAAKVDGAGPYRIFWSIVLPMSKPIIGVISLLTIMAAWKEFLWPMLVLPDPTLQPLSVVLPRLEQTSEMSLLMASLFISVIIPVLLFLVFQRQFLRGAGQAGALKG</sequence>
<dbReference type="Pfam" id="PF00528">
    <property type="entry name" value="BPD_transp_1"/>
    <property type="match status" value="1"/>
</dbReference>
<dbReference type="RefSeq" id="WP_119660691.1">
    <property type="nucleotide sequence ID" value="NZ_QUAL01000149.1"/>
</dbReference>
<feature type="transmembrane region" description="Helical" evidence="7">
    <location>
        <begin position="229"/>
        <end position="254"/>
    </location>
</feature>
<evidence type="ECO:0000256" key="1">
    <source>
        <dbReference type="ARBA" id="ARBA00004651"/>
    </source>
</evidence>
<dbReference type="AlphaFoldDB" id="A0A418KPV9"/>
<evidence type="ECO:0000313" key="11">
    <source>
        <dbReference type="Proteomes" id="UP000284057"/>
    </source>
</evidence>
<keyword evidence="6 7" id="KW-0472">Membrane</keyword>
<evidence type="ECO:0000256" key="7">
    <source>
        <dbReference type="RuleBase" id="RU363032"/>
    </source>
</evidence>
<dbReference type="InterPro" id="IPR035906">
    <property type="entry name" value="MetI-like_sf"/>
</dbReference>
<feature type="domain" description="ABC transmembrane type-1" evidence="9">
    <location>
        <begin position="114"/>
        <end position="306"/>
    </location>
</feature>
<dbReference type="SUPFAM" id="SSF161098">
    <property type="entry name" value="MetI-like"/>
    <property type="match status" value="1"/>
</dbReference>
<feature type="transmembrane region" description="Helical" evidence="7">
    <location>
        <begin position="118"/>
        <end position="142"/>
    </location>
</feature>
<dbReference type="GO" id="GO:0055085">
    <property type="term" value="P:transmembrane transport"/>
    <property type="evidence" value="ECO:0007669"/>
    <property type="project" value="InterPro"/>
</dbReference>
<keyword evidence="3" id="KW-1003">Cell membrane</keyword>
<keyword evidence="2 7" id="KW-0813">Transport</keyword>
<feature type="transmembrane region" description="Helical" evidence="7">
    <location>
        <begin position="49"/>
        <end position="74"/>
    </location>
</feature>
<dbReference type="PROSITE" id="PS50928">
    <property type="entry name" value="ABC_TM1"/>
    <property type="match status" value="1"/>
</dbReference>
<dbReference type="GO" id="GO:0005886">
    <property type="term" value="C:plasma membrane"/>
    <property type="evidence" value="ECO:0007669"/>
    <property type="project" value="UniProtKB-SubCell"/>
</dbReference>
<dbReference type="PANTHER" id="PTHR43744:SF12">
    <property type="entry name" value="ABC TRANSPORTER PERMEASE PROTEIN MG189-RELATED"/>
    <property type="match status" value="1"/>
</dbReference>
<evidence type="ECO:0000256" key="8">
    <source>
        <dbReference type="SAM" id="MobiDB-lite"/>
    </source>
</evidence>
<dbReference type="PANTHER" id="PTHR43744">
    <property type="entry name" value="ABC TRANSPORTER PERMEASE PROTEIN MG189-RELATED-RELATED"/>
    <property type="match status" value="1"/>
</dbReference>
<feature type="transmembrane region" description="Helical" evidence="7">
    <location>
        <begin position="285"/>
        <end position="306"/>
    </location>
</feature>
<evidence type="ECO:0000256" key="6">
    <source>
        <dbReference type="ARBA" id="ARBA00023136"/>
    </source>
</evidence>
<name>A0A418KPV9_9ACTN</name>
<accession>A0A418KPV9</accession>
<gene>
    <name evidence="10" type="ORF">DY240_15150</name>
</gene>
<evidence type="ECO:0000256" key="5">
    <source>
        <dbReference type="ARBA" id="ARBA00022989"/>
    </source>
</evidence>
<proteinExistence type="inferred from homology"/>
<dbReference type="InterPro" id="IPR000515">
    <property type="entry name" value="MetI-like"/>
</dbReference>
<keyword evidence="11" id="KW-1185">Reference proteome</keyword>
<comment type="similarity">
    <text evidence="7">Belongs to the binding-protein-dependent transport system permease family.</text>
</comment>
<feature type="transmembrane region" description="Helical" evidence="7">
    <location>
        <begin position="149"/>
        <end position="174"/>
    </location>
</feature>
<comment type="subcellular location">
    <subcellularLocation>
        <location evidence="1 7">Cell membrane</location>
        <topology evidence="1 7">Multi-pass membrane protein</topology>
    </subcellularLocation>
</comment>
<dbReference type="Gene3D" id="1.10.3720.10">
    <property type="entry name" value="MetI-like"/>
    <property type="match status" value="1"/>
</dbReference>
<evidence type="ECO:0000256" key="2">
    <source>
        <dbReference type="ARBA" id="ARBA00022448"/>
    </source>
</evidence>
<evidence type="ECO:0000256" key="4">
    <source>
        <dbReference type="ARBA" id="ARBA00022692"/>
    </source>
</evidence>
<protein>
    <submittedName>
        <fullName evidence="10">Carbohydrate ABC transporter permease</fullName>
    </submittedName>
</protein>
<organism evidence="10 11">
    <name type="scientific">Jiangella rhizosphaerae</name>
    <dbReference type="NCBI Taxonomy" id="2293569"/>
    <lineage>
        <taxon>Bacteria</taxon>
        <taxon>Bacillati</taxon>
        <taxon>Actinomycetota</taxon>
        <taxon>Actinomycetes</taxon>
        <taxon>Jiangellales</taxon>
        <taxon>Jiangellaceae</taxon>
        <taxon>Jiangella</taxon>
    </lineage>
</organism>
<evidence type="ECO:0000256" key="3">
    <source>
        <dbReference type="ARBA" id="ARBA00022475"/>
    </source>
</evidence>
<dbReference type="EMBL" id="QUAL01000149">
    <property type="protein sequence ID" value="RIQ21466.1"/>
    <property type="molecule type" value="Genomic_DNA"/>
</dbReference>
<evidence type="ECO:0000313" key="10">
    <source>
        <dbReference type="EMBL" id="RIQ21466.1"/>
    </source>
</evidence>
<dbReference type="Proteomes" id="UP000284057">
    <property type="component" value="Unassembled WGS sequence"/>
</dbReference>
<keyword evidence="4 7" id="KW-0812">Transmembrane</keyword>